<evidence type="ECO:0000313" key="2">
    <source>
        <dbReference type="EMBL" id="OGE79121.1"/>
    </source>
</evidence>
<keyword evidence="1" id="KW-0472">Membrane</keyword>
<sequence length="153" mass="17727">MAGLAQNNFPLQRIDIFVYPSQDDYERARDKARDLLRSIVTELEWSELENKGVIELAGKRARYDISPYSQTEIRDLNSGRITAYACLQLSILAPTYDRMVAEYLLIKNAEDDYWETANIFSRRVDEFGTRTMLLIGLIIAMLADLLLNVFHMR</sequence>
<dbReference type="STRING" id="1817824.A2751_05770"/>
<keyword evidence="1" id="KW-0812">Transmembrane</keyword>
<evidence type="ECO:0000313" key="3">
    <source>
        <dbReference type="Proteomes" id="UP000176864"/>
    </source>
</evidence>
<evidence type="ECO:0000256" key="1">
    <source>
        <dbReference type="SAM" id="Phobius"/>
    </source>
</evidence>
<feature type="transmembrane region" description="Helical" evidence="1">
    <location>
        <begin position="131"/>
        <end position="150"/>
    </location>
</feature>
<accession>A0A1F5NN64</accession>
<dbReference type="Proteomes" id="UP000176864">
    <property type="component" value="Unassembled WGS sequence"/>
</dbReference>
<organism evidence="2 3">
    <name type="scientific">Candidatus Doudnabacteria bacterium RIFCSPHIGHO2_01_FULL_46_14</name>
    <dbReference type="NCBI Taxonomy" id="1817824"/>
    <lineage>
        <taxon>Bacteria</taxon>
        <taxon>Candidatus Doudnaibacteriota</taxon>
    </lineage>
</organism>
<proteinExistence type="predicted"/>
<reference evidence="2 3" key="1">
    <citation type="journal article" date="2016" name="Nat. Commun.">
        <title>Thousands of microbial genomes shed light on interconnected biogeochemical processes in an aquifer system.</title>
        <authorList>
            <person name="Anantharaman K."/>
            <person name="Brown C.T."/>
            <person name="Hug L.A."/>
            <person name="Sharon I."/>
            <person name="Castelle C.J."/>
            <person name="Probst A.J."/>
            <person name="Thomas B.C."/>
            <person name="Singh A."/>
            <person name="Wilkins M.J."/>
            <person name="Karaoz U."/>
            <person name="Brodie E.L."/>
            <person name="Williams K.H."/>
            <person name="Hubbard S.S."/>
            <person name="Banfield J.F."/>
        </authorList>
    </citation>
    <scope>NUCLEOTIDE SEQUENCE [LARGE SCALE GENOMIC DNA]</scope>
</reference>
<protein>
    <submittedName>
        <fullName evidence="2">Uncharacterized protein</fullName>
    </submittedName>
</protein>
<keyword evidence="1" id="KW-1133">Transmembrane helix</keyword>
<dbReference type="AlphaFoldDB" id="A0A1F5NN64"/>
<gene>
    <name evidence="2" type="ORF">A2751_05770</name>
</gene>
<comment type="caution">
    <text evidence="2">The sequence shown here is derived from an EMBL/GenBank/DDBJ whole genome shotgun (WGS) entry which is preliminary data.</text>
</comment>
<name>A0A1F5NN64_9BACT</name>
<dbReference type="EMBL" id="MFEK01000007">
    <property type="protein sequence ID" value="OGE79121.1"/>
    <property type="molecule type" value="Genomic_DNA"/>
</dbReference>